<evidence type="ECO:0000313" key="13">
    <source>
        <dbReference type="EMBL" id="EOA07066.1"/>
    </source>
</evidence>
<dbReference type="InterPro" id="IPR040980">
    <property type="entry name" value="SWI2_SNF2"/>
</dbReference>
<comment type="catalytic activity">
    <reaction evidence="1">
        <text>Endonucleolytic cleavage of DNA to give random double-stranded fragments with terminal 5'-phosphates, ATP is simultaneously hydrolyzed.</text>
        <dbReference type="EC" id="3.1.21.3"/>
    </reaction>
</comment>
<dbReference type="InterPro" id="IPR027417">
    <property type="entry name" value="P-loop_NTPase"/>
</dbReference>
<comment type="caution">
    <text evidence="13">The sequence shown here is derived from an EMBL/GenBank/DDBJ whole genome shotgun (WGS) entry which is preliminary data.</text>
</comment>
<evidence type="ECO:0000256" key="10">
    <source>
        <dbReference type="ARBA" id="ARBA00023125"/>
    </source>
</evidence>
<feature type="domain" description="Helicase ATP-binding" evidence="12">
    <location>
        <begin position="323"/>
        <end position="499"/>
    </location>
</feature>
<dbReference type="CDD" id="cd18800">
    <property type="entry name" value="SF2_C_EcoR124I-like"/>
    <property type="match status" value="1"/>
</dbReference>
<evidence type="ECO:0000256" key="7">
    <source>
        <dbReference type="ARBA" id="ARBA00022759"/>
    </source>
</evidence>
<keyword evidence="9" id="KW-0067">ATP-binding</keyword>
<dbReference type="Pfam" id="PF04313">
    <property type="entry name" value="HSDR_N"/>
    <property type="match status" value="1"/>
</dbReference>
<evidence type="ECO:0000256" key="6">
    <source>
        <dbReference type="ARBA" id="ARBA00022747"/>
    </source>
</evidence>
<dbReference type="CDD" id="cd22332">
    <property type="entry name" value="HsdR_N"/>
    <property type="match status" value="1"/>
</dbReference>
<dbReference type="SUPFAM" id="SSF52540">
    <property type="entry name" value="P-loop containing nucleoside triphosphate hydrolases"/>
    <property type="match status" value="2"/>
</dbReference>
<dbReference type="Proteomes" id="UP000015348">
    <property type="component" value="Unassembled WGS sequence"/>
</dbReference>
<comment type="similarity">
    <text evidence="2">Belongs to the HsdR family.</text>
</comment>
<dbReference type="OrthoDB" id="9758243at2"/>
<dbReference type="GO" id="GO:0005524">
    <property type="term" value="F:ATP binding"/>
    <property type="evidence" value="ECO:0007669"/>
    <property type="project" value="UniProtKB-KW"/>
</dbReference>
<dbReference type="Pfam" id="PF22679">
    <property type="entry name" value="T1R_D3-like"/>
    <property type="match status" value="1"/>
</dbReference>
<dbReference type="InterPro" id="IPR007409">
    <property type="entry name" value="Restrct_endonuc_type1_HsdR_N"/>
</dbReference>
<dbReference type="eggNOG" id="COG0610">
    <property type="taxonomic scope" value="Bacteria"/>
</dbReference>
<evidence type="ECO:0000256" key="3">
    <source>
        <dbReference type="ARBA" id="ARBA00012654"/>
    </source>
</evidence>
<dbReference type="GO" id="GO:0009307">
    <property type="term" value="P:DNA restriction-modification system"/>
    <property type="evidence" value="ECO:0007669"/>
    <property type="project" value="UniProtKB-KW"/>
</dbReference>
<dbReference type="AlphaFoldDB" id="S6G3E6"/>
<accession>S6G3E6</accession>
<gene>
    <name evidence="13" type="primary">hsdR</name>
    <name evidence="13" type="ORF">MYEA_5680</name>
</gene>
<evidence type="ECO:0000256" key="4">
    <source>
        <dbReference type="ARBA" id="ARBA00022722"/>
    </source>
</evidence>
<dbReference type="PROSITE" id="PS51192">
    <property type="entry name" value="HELICASE_ATP_BIND_1"/>
    <property type="match status" value="1"/>
</dbReference>
<evidence type="ECO:0000256" key="5">
    <source>
        <dbReference type="ARBA" id="ARBA00022741"/>
    </source>
</evidence>
<evidence type="ECO:0000256" key="2">
    <source>
        <dbReference type="ARBA" id="ARBA00008598"/>
    </source>
</evidence>
<protein>
    <recommendedName>
        <fullName evidence="3">type I site-specific deoxyribonuclease</fullName>
        <ecNumber evidence="3">3.1.21.3</ecNumber>
    </recommendedName>
</protein>
<dbReference type="Gene3D" id="3.90.1570.50">
    <property type="match status" value="1"/>
</dbReference>
<keyword evidence="8" id="KW-0378">Hydrolase</keyword>
<dbReference type="GO" id="GO:0009035">
    <property type="term" value="F:type I site-specific deoxyribonuclease activity"/>
    <property type="evidence" value="ECO:0007669"/>
    <property type="project" value="UniProtKB-EC"/>
</dbReference>
<dbReference type="InterPro" id="IPR055180">
    <property type="entry name" value="HsdR_RecA-like_helicase_dom_2"/>
</dbReference>
<evidence type="ECO:0000256" key="1">
    <source>
        <dbReference type="ARBA" id="ARBA00000851"/>
    </source>
</evidence>
<evidence type="ECO:0000256" key="8">
    <source>
        <dbReference type="ARBA" id="ARBA00022801"/>
    </source>
</evidence>
<dbReference type="Pfam" id="PF18766">
    <property type="entry name" value="SWI2_SNF2"/>
    <property type="match status" value="1"/>
</dbReference>
<dbReference type="EMBL" id="AORK01000023">
    <property type="protein sequence ID" value="EOA07066.1"/>
    <property type="molecule type" value="Genomic_DNA"/>
</dbReference>
<proteinExistence type="inferred from homology"/>
<dbReference type="InterPro" id="IPR051268">
    <property type="entry name" value="Type-I_R_enzyme_R_subunit"/>
</dbReference>
<keyword evidence="7 13" id="KW-0255">Endonuclease</keyword>
<keyword evidence="10" id="KW-0238">DNA-binding</keyword>
<dbReference type="EC" id="3.1.21.3" evidence="3"/>
<reference evidence="13 14" key="1">
    <citation type="journal article" date="2013" name="Genome Announc.">
        <title>Draft Genome Sequences of Mycoplasma auris and Mycoplasma yeatsii, Two Species of the Ear Canal of Caprinae.</title>
        <authorList>
            <person name="Dordet-Frisoni E."/>
            <person name="Baranowski E."/>
            <person name="Barre A."/>
            <person name="Blanchard A."/>
            <person name="Breton M."/>
            <person name="Couture C."/>
            <person name="Dupuy V."/>
            <person name="Gaurivaud P."/>
            <person name="Jacob D."/>
            <person name="Lemaitre C."/>
            <person name="Manso-Silvan L."/>
            <person name="Nikolski M."/>
            <person name="Nouvel L.X."/>
            <person name="Poumarat F."/>
            <person name="Sirand-Pugnet P."/>
            <person name="Thebault P."/>
            <person name="Theil S."/>
            <person name="Thiaucourt F."/>
            <person name="Citti C."/>
            <person name="Tardy F."/>
        </authorList>
    </citation>
    <scope>NUCLEOTIDE SEQUENCE [LARGE SCALE GENOMIC DNA]</scope>
    <source>
        <strain evidence="13 14">13926</strain>
    </source>
</reference>
<dbReference type="PANTHER" id="PTHR30195">
    <property type="entry name" value="TYPE I SITE-SPECIFIC DEOXYRIBONUCLEASE PROTEIN SUBUNIT M AND R"/>
    <property type="match status" value="1"/>
</dbReference>
<dbReference type="GO" id="GO:0003677">
    <property type="term" value="F:DNA binding"/>
    <property type="evidence" value="ECO:0007669"/>
    <property type="project" value="UniProtKB-KW"/>
</dbReference>
<dbReference type="PANTHER" id="PTHR30195:SF15">
    <property type="entry name" value="TYPE I RESTRICTION ENZYME HINDI ENDONUCLEASE SUBUNIT"/>
    <property type="match status" value="1"/>
</dbReference>
<dbReference type="SMART" id="SM00487">
    <property type="entry name" value="DEXDc"/>
    <property type="match status" value="1"/>
</dbReference>
<dbReference type="RefSeq" id="WP_004429316.1">
    <property type="nucleotide sequence ID" value="NZ_AORK01000023.1"/>
</dbReference>
<feature type="coiled-coil region" evidence="11">
    <location>
        <begin position="912"/>
        <end position="945"/>
    </location>
</feature>
<name>S6G3E6_9MOLU</name>
<evidence type="ECO:0000256" key="9">
    <source>
        <dbReference type="ARBA" id="ARBA00022840"/>
    </source>
</evidence>
<keyword evidence="5" id="KW-0547">Nucleotide-binding</keyword>
<keyword evidence="4" id="KW-0540">Nuclease</keyword>
<dbReference type="PATRIC" id="fig|1188240.3.peg.574"/>
<keyword evidence="11" id="KW-0175">Coiled coil</keyword>
<organism evidence="13 14">
    <name type="scientific">Mycoplasma yeatsii 13926</name>
    <dbReference type="NCBI Taxonomy" id="1188240"/>
    <lineage>
        <taxon>Bacteria</taxon>
        <taxon>Bacillati</taxon>
        <taxon>Mycoplasmatota</taxon>
        <taxon>Mollicutes</taxon>
        <taxon>Mycoplasmataceae</taxon>
        <taxon>Mycoplasma</taxon>
    </lineage>
</organism>
<keyword evidence="6" id="KW-0680">Restriction system</keyword>
<sequence length="1046" mass="123575">MSYKEFNEKTRVQIPAMVHLLRLGYKYFGKIKSEDAGINYDKDTNILIDIFKSSLRKFNPNLNEKQISDTIEEIKDKLRNNDLGKSFYFDCLLSTSKKIIDFEHTENNVFHFTAEFSCENGDDSFRPDITLFINGLPLVNIEVKIPNNSETINAEHERMLYRIQNKKFKKFLQLTQLYIFSNNMEYSSENGIKPTQGAFYGTVSENNIFFNSFREDKINGDELGFYKNFDYDIVDEKQEEKILHDLKSSDIKNTPEYKTNIDILTPTNRIITSLCSKERLLVILKYGIAFLNQVKEEDKQTVTIKEKHIIRYPQLLAILALKNKLDQGIKKGVIWHVQGSGKTALSYFLTKYITDYYSKKCIITKFYFIVDRLDLLQQASLEFEKRGLTVNKINNKHQFKEHFKKYSAVENHQGKAEINVVNIQRFDREEDDDKVIPYDINTQRIFIVDEAHRSYDPKGSFLEKLLTVDQDAIKIGLTGTPLLKEEKQTWKIFGDYIHSYYYDKSIKDGYTLKIFRSDIETSYKHKMSKVYSSIKVSSKSVNSKIILAHPNYVKELTRYIISDFKKFYDIDKTLGGMVVCHSAEQAREIYKQFNDIQNELNQNTFDNKSDLKVGLILSNYEDKEFRNDIINDFKYNNKINILIVYNMLLTGFDAPRLKRLYLAREMKDHSLLQAITRVNRPYKEYQYGYIIDFADIKNSFEKTNEKYLQELKKLDFDGESFEFKTDFYNDILENSNELIDEVIQIQNKLIFYPKDNLEEFRKQIEQKEKEVLIDLKKSLERLQEISNISILSNHKEIKESLTFKDSYKSKEMLKEVDKRIKHINASEKLKREPVDAIKIDEILSDFDFQFNFKTQEELDIISQKEVNLTTVVTSLRSSLKNYKYKDSDQYIDIETQIKKRLKKANITPISSIQEYNEEVEFYKEKENEIKQLKEQDKVIEQLYDNDVKFVKLHKILRSKRSLRIDRNPNNSIDIDDVSTIDMLNNVREKMGQVIDNRRNFLSNRTVVQGKIFKIIKQNTRIPNITSDQIRYISGIITDEYIQEFNH</sequence>
<dbReference type="InterPro" id="IPR014001">
    <property type="entry name" value="Helicase_ATP-bd"/>
</dbReference>
<evidence type="ECO:0000259" key="12">
    <source>
        <dbReference type="PROSITE" id="PS51192"/>
    </source>
</evidence>
<evidence type="ECO:0000256" key="11">
    <source>
        <dbReference type="SAM" id="Coils"/>
    </source>
</evidence>
<evidence type="ECO:0000313" key="14">
    <source>
        <dbReference type="Proteomes" id="UP000015348"/>
    </source>
</evidence>
<dbReference type="Gene3D" id="3.40.50.300">
    <property type="entry name" value="P-loop containing nucleotide triphosphate hydrolases"/>
    <property type="match status" value="3"/>
</dbReference>